<dbReference type="OrthoDB" id="48748at2759"/>
<dbReference type="InterPro" id="IPR049625">
    <property type="entry name" value="Glyco_transf_61_cat"/>
</dbReference>
<keyword evidence="3" id="KW-0808">Transferase</keyword>
<dbReference type="Pfam" id="PF04577">
    <property type="entry name" value="Glyco_transf_61"/>
    <property type="match status" value="1"/>
</dbReference>
<sequence length="369" mass="41922">MYPRVYPLQDMFLGTAAPHVKNRTDNRLVFPAGPGSQTQAICKWISSNLHEHFPHIMQELLRCFSWWQANQQQTPVLVLDDKELKQEYARDFVGVLEKSFGVQVVKNRLFLPNKTDSNFVYTDVNIYSQPPHLVERAWFQIHNLQDAALLRKETLKLAKENKERDDRNLAEATTNELLGGCPGEGGPLSASKKQPVIAFLNRNGDRHVENIGDILEALKKTKVLGHTLGILDIHYISSFDQLSFWEQVDVMSKVDIVIGPHGAQFTSVAFLPACGGLFELFPKGYYYPNYFGSLARTTGHYHFHLYTGGMNIDAELNQDMMTLEGRMEARSRHVIANVDLVLQGVQQLAERWQSCCERRLQGGTVESLF</sequence>
<dbReference type="GO" id="GO:0016020">
    <property type="term" value="C:membrane"/>
    <property type="evidence" value="ECO:0007669"/>
    <property type="project" value="UniProtKB-SubCell"/>
</dbReference>
<protein>
    <recommendedName>
        <fullName evidence="8">Glycosyltransferase 61 catalytic domain-containing protein</fullName>
    </recommendedName>
</protein>
<comment type="caution">
    <text evidence="9">The sequence shown here is derived from an EMBL/GenBank/DDBJ whole genome shotgun (WGS) entry which is preliminary data.</text>
</comment>
<dbReference type="PANTHER" id="PTHR20961:SF38">
    <property type="entry name" value="PROTEIN O-LINKED-MANNOSE BETA-1,4-N-ACETYLGLUCOSAMINYLTRANSFERASE 2"/>
    <property type="match status" value="1"/>
</dbReference>
<evidence type="ECO:0000256" key="3">
    <source>
        <dbReference type="ARBA" id="ARBA00022679"/>
    </source>
</evidence>
<dbReference type="InterPro" id="IPR007657">
    <property type="entry name" value="Glycosyltransferase_61"/>
</dbReference>
<accession>A0A9N8HKJ5</accession>
<dbReference type="PANTHER" id="PTHR20961">
    <property type="entry name" value="GLYCOSYLTRANSFERASE"/>
    <property type="match status" value="1"/>
</dbReference>
<gene>
    <name evidence="9" type="ORF">SEMRO_845_G209980.1</name>
</gene>
<keyword evidence="7" id="KW-0325">Glycoprotein</keyword>
<keyword evidence="10" id="KW-1185">Reference proteome</keyword>
<dbReference type="EMBL" id="CAICTM010000844">
    <property type="protein sequence ID" value="CAB9517271.1"/>
    <property type="molecule type" value="Genomic_DNA"/>
</dbReference>
<feature type="domain" description="Glycosyltransferase 61 catalytic" evidence="8">
    <location>
        <begin position="182"/>
        <end position="273"/>
    </location>
</feature>
<keyword evidence="6" id="KW-0472">Membrane</keyword>
<name>A0A9N8HKJ5_9STRA</name>
<evidence type="ECO:0000259" key="8">
    <source>
        <dbReference type="Pfam" id="PF04577"/>
    </source>
</evidence>
<keyword evidence="5" id="KW-1133">Transmembrane helix</keyword>
<dbReference type="GO" id="GO:0016757">
    <property type="term" value="F:glycosyltransferase activity"/>
    <property type="evidence" value="ECO:0007669"/>
    <property type="project" value="UniProtKB-KW"/>
</dbReference>
<organism evidence="9 10">
    <name type="scientific">Seminavis robusta</name>
    <dbReference type="NCBI Taxonomy" id="568900"/>
    <lineage>
        <taxon>Eukaryota</taxon>
        <taxon>Sar</taxon>
        <taxon>Stramenopiles</taxon>
        <taxon>Ochrophyta</taxon>
        <taxon>Bacillariophyta</taxon>
        <taxon>Bacillariophyceae</taxon>
        <taxon>Bacillariophycidae</taxon>
        <taxon>Naviculales</taxon>
        <taxon>Naviculaceae</taxon>
        <taxon>Seminavis</taxon>
    </lineage>
</organism>
<evidence type="ECO:0000256" key="5">
    <source>
        <dbReference type="ARBA" id="ARBA00022989"/>
    </source>
</evidence>
<evidence type="ECO:0000256" key="2">
    <source>
        <dbReference type="ARBA" id="ARBA00022676"/>
    </source>
</evidence>
<keyword evidence="2" id="KW-0328">Glycosyltransferase</keyword>
<dbReference type="Proteomes" id="UP001153069">
    <property type="component" value="Unassembled WGS sequence"/>
</dbReference>
<comment type="subcellular location">
    <subcellularLocation>
        <location evidence="1">Membrane</location>
        <topology evidence="1">Single-pass membrane protein</topology>
    </subcellularLocation>
</comment>
<evidence type="ECO:0000313" key="10">
    <source>
        <dbReference type="Proteomes" id="UP001153069"/>
    </source>
</evidence>
<dbReference type="AlphaFoldDB" id="A0A9N8HKJ5"/>
<evidence type="ECO:0000313" key="9">
    <source>
        <dbReference type="EMBL" id="CAB9517271.1"/>
    </source>
</evidence>
<proteinExistence type="predicted"/>
<evidence type="ECO:0000256" key="6">
    <source>
        <dbReference type="ARBA" id="ARBA00023136"/>
    </source>
</evidence>
<reference evidence="9" key="1">
    <citation type="submission" date="2020-06" db="EMBL/GenBank/DDBJ databases">
        <authorList>
            <consortium name="Plant Systems Biology data submission"/>
        </authorList>
    </citation>
    <scope>NUCLEOTIDE SEQUENCE</scope>
    <source>
        <strain evidence="9">D6</strain>
    </source>
</reference>
<evidence type="ECO:0000256" key="7">
    <source>
        <dbReference type="ARBA" id="ARBA00023180"/>
    </source>
</evidence>
<evidence type="ECO:0000256" key="4">
    <source>
        <dbReference type="ARBA" id="ARBA00022692"/>
    </source>
</evidence>
<evidence type="ECO:0000256" key="1">
    <source>
        <dbReference type="ARBA" id="ARBA00004167"/>
    </source>
</evidence>
<keyword evidence="4" id="KW-0812">Transmembrane</keyword>